<gene>
    <name evidence="1" type="ORF">K7J14_02430</name>
</gene>
<sequence length="137" mass="15839">MKMPDKVDEIYFAPCGVNCFVCYVHLKKKKACNGCYESDLNKPERCKHCLIKQCVIDKKIKYCFECTEYPCKRINNLEKSYITRYGVSLLDNAKMVQSAGLTYFFSVEKDKWRCPRCGGVVTQHGKLCSECENKTES</sequence>
<dbReference type="EMBL" id="JAINWA010000001">
    <property type="protein sequence ID" value="MCD1653554.1"/>
    <property type="molecule type" value="Genomic_DNA"/>
</dbReference>
<organism evidence="1 2">
    <name type="scientific">Teretinema zuelzerae</name>
    <dbReference type="NCBI Taxonomy" id="156"/>
    <lineage>
        <taxon>Bacteria</taxon>
        <taxon>Pseudomonadati</taxon>
        <taxon>Spirochaetota</taxon>
        <taxon>Spirochaetia</taxon>
        <taxon>Spirochaetales</taxon>
        <taxon>Treponemataceae</taxon>
        <taxon>Teretinema</taxon>
    </lineage>
</organism>
<proteinExistence type="predicted"/>
<evidence type="ECO:0000313" key="1">
    <source>
        <dbReference type="EMBL" id="MCD1653554.1"/>
    </source>
</evidence>
<protein>
    <submittedName>
        <fullName evidence="1">DUF3795 domain-containing protein</fullName>
    </submittedName>
</protein>
<keyword evidence="2" id="KW-1185">Reference proteome</keyword>
<evidence type="ECO:0000313" key="2">
    <source>
        <dbReference type="Proteomes" id="UP001198163"/>
    </source>
</evidence>
<dbReference type="InterPro" id="IPR024227">
    <property type="entry name" value="DUF3795"/>
</dbReference>
<dbReference type="Proteomes" id="UP001198163">
    <property type="component" value="Unassembled WGS sequence"/>
</dbReference>
<dbReference type="AlphaFoldDB" id="A0AAE3EHE8"/>
<dbReference type="Pfam" id="PF12675">
    <property type="entry name" value="DUF3795"/>
    <property type="match status" value="1"/>
</dbReference>
<reference evidence="1" key="1">
    <citation type="submission" date="2021-08" db="EMBL/GenBank/DDBJ databases">
        <title>Comparative analyses of Brucepasteria parasyntrophica and Teretinema zuelzerae.</title>
        <authorList>
            <person name="Song Y."/>
            <person name="Brune A."/>
        </authorList>
    </citation>
    <scope>NUCLEOTIDE SEQUENCE</scope>
    <source>
        <strain evidence="1">DSM 1903</strain>
    </source>
</reference>
<accession>A0AAE3EHE8</accession>
<comment type="caution">
    <text evidence="1">The sequence shown here is derived from an EMBL/GenBank/DDBJ whole genome shotgun (WGS) entry which is preliminary data.</text>
</comment>
<name>A0AAE3EHE8_9SPIR</name>